<feature type="transmembrane region" description="Helical" evidence="1">
    <location>
        <begin position="38"/>
        <end position="61"/>
    </location>
</feature>
<sequence length="142" mass="15976">MKSFLTDFISNAISWSLLSILAYAAWTGSDALSRISAVAYWMIIILMVFISIIVTFAAFLISRENNHEKKMAAIQNLRVIFKRSGVLSKIVGWLRLIAIVMLLAYAGWVFTAVSYALCTLFSRFIISVGRDEYEKQPIALQA</sequence>
<keyword evidence="1" id="KW-1133">Transmembrane helix</keyword>
<evidence type="ECO:0000313" key="2">
    <source>
        <dbReference type="EMBL" id="VUS61352.1"/>
    </source>
</evidence>
<organism evidence="2 3">
    <name type="scientific">Klebsiella spallanzanii</name>
    <dbReference type="NCBI Taxonomy" id="2587528"/>
    <lineage>
        <taxon>Bacteria</taxon>
        <taxon>Pseudomonadati</taxon>
        <taxon>Pseudomonadota</taxon>
        <taxon>Gammaproteobacteria</taxon>
        <taxon>Enterobacterales</taxon>
        <taxon>Enterobacteriaceae</taxon>
        <taxon>Klebsiella/Raoultella group</taxon>
        <taxon>Klebsiella</taxon>
    </lineage>
</organism>
<accession>A0A564JU76</accession>
<dbReference type="AlphaFoldDB" id="A0A564JU76"/>
<evidence type="ECO:0000313" key="3">
    <source>
        <dbReference type="Proteomes" id="UP000318370"/>
    </source>
</evidence>
<reference evidence="2 3" key="1">
    <citation type="submission" date="2019-07" db="EMBL/GenBank/DDBJ databases">
        <authorList>
            <person name="Brisse S."/>
            <person name="Rodrigues C."/>
            <person name="Thorpe H."/>
        </authorList>
    </citation>
    <scope>NUCLEOTIDE SEQUENCE [LARGE SCALE GENOMIC DNA]</scope>
    <source>
        <strain evidence="2">SB6408</strain>
    </source>
</reference>
<feature type="transmembrane region" description="Helical" evidence="1">
    <location>
        <begin position="92"/>
        <end position="117"/>
    </location>
</feature>
<gene>
    <name evidence="2" type="ORF">SB6408_04979</name>
</gene>
<feature type="transmembrane region" description="Helical" evidence="1">
    <location>
        <begin position="7"/>
        <end position="26"/>
    </location>
</feature>
<protein>
    <submittedName>
        <fullName evidence="2">Uncharacterized protein</fullName>
    </submittedName>
</protein>
<keyword evidence="1" id="KW-0812">Transmembrane</keyword>
<dbReference type="EMBL" id="CABGHF010000011">
    <property type="protein sequence ID" value="VUS61352.1"/>
    <property type="molecule type" value="Genomic_DNA"/>
</dbReference>
<evidence type="ECO:0000256" key="1">
    <source>
        <dbReference type="SAM" id="Phobius"/>
    </source>
</evidence>
<dbReference type="Proteomes" id="UP000318370">
    <property type="component" value="Unassembled WGS sequence"/>
</dbReference>
<keyword evidence="1" id="KW-0472">Membrane</keyword>
<proteinExistence type="predicted"/>
<name>A0A564JU76_9ENTR</name>
<dbReference type="RefSeq" id="WP_057071978.1">
    <property type="nucleotide sequence ID" value="NZ_CABGHF010000011.1"/>
</dbReference>